<comment type="cofactor">
    <cofactor evidence="1">
        <name>Zn(2+)</name>
        <dbReference type="ChEBI" id="CHEBI:29105"/>
    </cofactor>
</comment>
<feature type="domain" description="Peptidase M13 C-terminal" evidence="10">
    <location>
        <begin position="624"/>
        <end position="831"/>
    </location>
</feature>
<dbReference type="GO" id="GO:0046872">
    <property type="term" value="F:metal ion binding"/>
    <property type="evidence" value="ECO:0007669"/>
    <property type="project" value="UniProtKB-KW"/>
</dbReference>
<dbReference type="PANTHER" id="PTHR11733">
    <property type="entry name" value="ZINC METALLOPROTEASE FAMILY M13 NEPRILYSIN-RELATED"/>
    <property type="match status" value="1"/>
</dbReference>
<keyword evidence="4" id="KW-0479">Metal-binding</keyword>
<evidence type="ECO:0000259" key="11">
    <source>
        <dbReference type="Pfam" id="PF05649"/>
    </source>
</evidence>
<dbReference type="SUPFAM" id="SSF55486">
    <property type="entry name" value="Metalloproteases ('zincins'), catalytic domain"/>
    <property type="match status" value="1"/>
</dbReference>
<evidence type="ECO:0000256" key="1">
    <source>
        <dbReference type="ARBA" id="ARBA00001947"/>
    </source>
</evidence>
<dbReference type="PRINTS" id="PR00786">
    <property type="entry name" value="NEPRILYSIN"/>
</dbReference>
<feature type="transmembrane region" description="Helical" evidence="9">
    <location>
        <begin position="89"/>
        <end position="111"/>
    </location>
</feature>
<reference evidence="13" key="3">
    <citation type="submission" date="2024-02" db="UniProtKB">
        <authorList>
            <consortium name="WormBaseParasite"/>
        </authorList>
    </citation>
    <scope>IDENTIFICATION</scope>
    <source>
        <strain evidence="13">pt0022</strain>
    </source>
</reference>
<protein>
    <recommendedName>
        <fullName evidence="14">Peptidase family M13 containing protein</fullName>
    </recommendedName>
</protein>
<dbReference type="InterPro" id="IPR008753">
    <property type="entry name" value="Peptidase_M13_N"/>
</dbReference>
<evidence type="ECO:0000256" key="2">
    <source>
        <dbReference type="ARBA" id="ARBA00007357"/>
    </source>
</evidence>
<evidence type="ECO:0000313" key="12">
    <source>
        <dbReference type="Proteomes" id="UP000093561"/>
    </source>
</evidence>
<dbReference type="PROSITE" id="PS51885">
    <property type="entry name" value="NEPRILYSIN"/>
    <property type="match status" value="1"/>
</dbReference>
<keyword evidence="9" id="KW-0472">Membrane</keyword>
<dbReference type="CDD" id="cd08662">
    <property type="entry name" value="M13"/>
    <property type="match status" value="1"/>
</dbReference>
<dbReference type="GO" id="GO:0005886">
    <property type="term" value="C:plasma membrane"/>
    <property type="evidence" value="ECO:0007669"/>
    <property type="project" value="TreeGrafter"/>
</dbReference>
<accession>A0AAF5PYN1</accession>
<evidence type="ECO:0000256" key="8">
    <source>
        <dbReference type="SAM" id="Coils"/>
    </source>
</evidence>
<organism evidence="12 13">
    <name type="scientific">Wuchereria bancrofti</name>
    <dbReference type="NCBI Taxonomy" id="6293"/>
    <lineage>
        <taxon>Eukaryota</taxon>
        <taxon>Metazoa</taxon>
        <taxon>Ecdysozoa</taxon>
        <taxon>Nematoda</taxon>
        <taxon>Chromadorea</taxon>
        <taxon>Rhabditida</taxon>
        <taxon>Spirurina</taxon>
        <taxon>Spiruromorpha</taxon>
        <taxon>Filarioidea</taxon>
        <taxon>Onchocercidae</taxon>
        <taxon>Wuchereria</taxon>
    </lineage>
</organism>
<feature type="coiled-coil region" evidence="8">
    <location>
        <begin position="518"/>
        <end position="545"/>
    </location>
</feature>
<evidence type="ECO:0008006" key="14">
    <source>
        <dbReference type="Google" id="ProtNLM"/>
    </source>
</evidence>
<evidence type="ECO:0000256" key="7">
    <source>
        <dbReference type="ARBA" id="ARBA00023049"/>
    </source>
</evidence>
<evidence type="ECO:0000259" key="10">
    <source>
        <dbReference type="Pfam" id="PF01431"/>
    </source>
</evidence>
<evidence type="ECO:0000256" key="9">
    <source>
        <dbReference type="SAM" id="Phobius"/>
    </source>
</evidence>
<evidence type="ECO:0000256" key="6">
    <source>
        <dbReference type="ARBA" id="ARBA00022833"/>
    </source>
</evidence>
<dbReference type="InterPro" id="IPR018497">
    <property type="entry name" value="Peptidase_M13_C"/>
</dbReference>
<dbReference type="InterPro" id="IPR000718">
    <property type="entry name" value="Peptidase_M13"/>
</dbReference>
<evidence type="ECO:0000256" key="4">
    <source>
        <dbReference type="ARBA" id="ARBA00022723"/>
    </source>
</evidence>
<proteinExistence type="inferred from homology"/>
<dbReference type="GO" id="GO:0004222">
    <property type="term" value="F:metalloendopeptidase activity"/>
    <property type="evidence" value="ECO:0007669"/>
    <property type="project" value="InterPro"/>
</dbReference>
<sequence>MNIDVHLKHIMAENDDENESQLQLISIDDSSNASYIAIPTSESPQLVMALPVQHIETNDVHFTPRITYKTAGGKPLLQWWRRRTSLEQFFILLTFLMAATIIILLILFLSLNDDITNLKKKNFSNTNSNKIIYEDIEKRVCLTKGCIQAANNLLMAMNLSADPCDNFFEYACGQWNRDHMIPDDMFAYGTFASIRENVRQQMRVLLESDVQQKSRSIEMTHIAYQTCMNVSKIEPVKSSQLLSSLRQLAKWPLLDKNDNNWNENSFNLTNILASSRRYFGNEIFFQVYVYADAKNTTTNVLYLDQGALGLGRGSRDYYLNATMFAKHLNAYRKYQLDIIKLLLDDANITYNLSQLIIDLNDIINFETKFAEIIVPEDDRRNSTRLYNGKMISDLYALFPRIDWLNFFYQISPKSIHNLIKNNTQIIVGEVDYMYNIATLINNHSNYLLANYIFWRIVHSWVKILDGRYEDIKHVFLRVMTGQQTKSPRWKECAQATISLLPLASGALYVREHFDSTDKQEALKMIANLQEAFKELVDENDWMDKETKKVAIEKAVSMINNIGYPDFINNYTALDKHYEKLNFTSDNSYFDLLKKVLMWSQEKEFLRMKEPFDKREFEVSPAVVNAFYSPEKNALTFPAGILKPPFFSGTYPKMVNYGAIGAVIGHEVTHGFDDQGSQYDKDGNLLNWWNADSYNGFNKRKECIINQYSSYVVPNTDYKVNGKLTQGENIADNGGVKEAYRAYRKYIKQLGHEEPHLPGFQNFSNDQIFFISYAHFWCGHKKEAAALQQVLIDEHSPEVFRVIGVLSNLPEFSKAYNCPQGSQLNPLKRCTVW</sequence>
<dbReference type="PANTHER" id="PTHR11733:SF239">
    <property type="entry name" value="NEPRILYSIN-11"/>
    <property type="match status" value="1"/>
</dbReference>
<reference evidence="12" key="1">
    <citation type="submission" date="2015-03" db="EMBL/GenBank/DDBJ databases">
        <title>Wuchereria bancrofti Genome Sequencing Papua New Guinea Strain.</title>
        <authorList>
            <person name="Small S.T."/>
            <person name="Serre D."/>
            <person name="Zimmerman P.A."/>
        </authorList>
    </citation>
    <scope>NUCLEOTIDE SEQUENCE [LARGE SCALE GENOMIC DNA]</scope>
    <source>
        <strain evidence="12">pt0022</strain>
    </source>
</reference>
<dbReference type="Pfam" id="PF05649">
    <property type="entry name" value="Peptidase_M13_N"/>
    <property type="match status" value="1"/>
</dbReference>
<dbReference type="Gene3D" id="1.10.1380.10">
    <property type="entry name" value="Neutral endopeptidase , domain2"/>
    <property type="match status" value="1"/>
</dbReference>
<keyword evidence="5" id="KW-0378">Hydrolase</keyword>
<evidence type="ECO:0000313" key="13">
    <source>
        <dbReference type="WBParaSite" id="mrna-Wban_07519"/>
    </source>
</evidence>
<dbReference type="Proteomes" id="UP000093561">
    <property type="component" value="Unassembled WGS sequence"/>
</dbReference>
<keyword evidence="7" id="KW-0482">Metalloprotease</keyword>
<comment type="similarity">
    <text evidence="2">Belongs to the peptidase M13 family.</text>
</comment>
<name>A0AAF5PYN1_WUCBA</name>
<dbReference type="Pfam" id="PF01431">
    <property type="entry name" value="Peptidase_M13"/>
    <property type="match status" value="1"/>
</dbReference>
<keyword evidence="6" id="KW-0862">Zinc</keyword>
<keyword evidence="3" id="KW-0645">Protease</keyword>
<evidence type="ECO:0000256" key="3">
    <source>
        <dbReference type="ARBA" id="ARBA00022670"/>
    </source>
</evidence>
<dbReference type="GO" id="GO:0016485">
    <property type="term" value="P:protein processing"/>
    <property type="evidence" value="ECO:0007669"/>
    <property type="project" value="TreeGrafter"/>
</dbReference>
<dbReference type="AlphaFoldDB" id="A0AAF5PYN1"/>
<dbReference type="WBParaSite" id="mrna-Wban_07519">
    <property type="protein sequence ID" value="mrna-Wban_07519"/>
    <property type="gene ID" value="Wban_07519"/>
</dbReference>
<evidence type="ECO:0000256" key="5">
    <source>
        <dbReference type="ARBA" id="ARBA00022801"/>
    </source>
</evidence>
<dbReference type="Gene3D" id="3.40.390.10">
    <property type="entry name" value="Collagenase (Catalytic Domain)"/>
    <property type="match status" value="1"/>
</dbReference>
<keyword evidence="9" id="KW-1133">Transmembrane helix</keyword>
<feature type="domain" description="Peptidase M13 N-terminal" evidence="11">
    <location>
        <begin position="163"/>
        <end position="564"/>
    </location>
</feature>
<dbReference type="InterPro" id="IPR042089">
    <property type="entry name" value="Peptidase_M13_dom_2"/>
</dbReference>
<dbReference type="InterPro" id="IPR024079">
    <property type="entry name" value="MetalloPept_cat_dom_sf"/>
</dbReference>
<reference evidence="12" key="2">
    <citation type="journal article" date="2016" name="Mol. Ecol.">
        <title>Population genomics of the filarial nematode parasite Wuchereria bancrofti from mosquitoes.</title>
        <authorList>
            <person name="Small S.T."/>
            <person name="Reimer L.J."/>
            <person name="Tisch D.J."/>
            <person name="King C.L."/>
            <person name="Christensen B.M."/>
            <person name="Siba P.M."/>
            <person name="Kazura J.W."/>
            <person name="Serre D."/>
            <person name="Zimmerman P.A."/>
        </authorList>
    </citation>
    <scope>NUCLEOTIDE SEQUENCE</scope>
    <source>
        <strain evidence="12">pt0022</strain>
    </source>
</reference>
<keyword evidence="9" id="KW-0812">Transmembrane</keyword>
<keyword evidence="8" id="KW-0175">Coiled coil</keyword>